<dbReference type="InterPro" id="IPR032466">
    <property type="entry name" value="Metal_Hydrolase"/>
</dbReference>
<protein>
    <submittedName>
        <fullName evidence="6">Aryldialkylphosphatase</fullName>
    </submittedName>
</protein>
<evidence type="ECO:0000256" key="2">
    <source>
        <dbReference type="ARBA" id="ARBA00022801"/>
    </source>
</evidence>
<evidence type="ECO:0000256" key="4">
    <source>
        <dbReference type="PIRSR" id="PIRSR601559-51"/>
    </source>
</evidence>
<dbReference type="RefSeq" id="WP_165229454.1">
    <property type="nucleotide sequence ID" value="NZ_JAAKZV010000001.1"/>
</dbReference>
<feature type="binding site" evidence="4">
    <location>
        <position position="267"/>
    </location>
    <ligand>
        <name>Zn(2+)</name>
        <dbReference type="ChEBI" id="CHEBI:29105"/>
        <label>1</label>
    </ligand>
</feature>
<comment type="cofactor">
    <cofactor evidence="4">
        <name>a divalent metal cation</name>
        <dbReference type="ChEBI" id="CHEBI:60240"/>
    </cofactor>
    <text evidence="4">Binds 2 divalent metal cations per subunit.</text>
</comment>
<organism evidence="6 7">
    <name type="scientific">Streptomyces coryli</name>
    <dbReference type="NCBI Taxonomy" id="1128680"/>
    <lineage>
        <taxon>Bacteria</taxon>
        <taxon>Bacillati</taxon>
        <taxon>Actinomycetota</taxon>
        <taxon>Actinomycetes</taxon>
        <taxon>Kitasatosporales</taxon>
        <taxon>Streptomycetaceae</taxon>
        <taxon>Streptomyces</taxon>
    </lineage>
</organism>
<evidence type="ECO:0000313" key="6">
    <source>
        <dbReference type="EMBL" id="NGN62343.1"/>
    </source>
</evidence>
<dbReference type="Pfam" id="PF02126">
    <property type="entry name" value="PTE"/>
    <property type="match status" value="1"/>
</dbReference>
<dbReference type="Proteomes" id="UP000481583">
    <property type="component" value="Unassembled WGS sequence"/>
</dbReference>
<dbReference type="Gene3D" id="3.20.20.140">
    <property type="entry name" value="Metal-dependent hydrolases"/>
    <property type="match status" value="1"/>
</dbReference>
<reference evidence="6 7" key="1">
    <citation type="submission" date="2020-02" db="EMBL/GenBank/DDBJ databases">
        <title>Whole-genome analyses of novel actinobacteria.</title>
        <authorList>
            <person name="Sahin N."/>
        </authorList>
    </citation>
    <scope>NUCLEOTIDE SEQUENCE [LARGE SCALE GENOMIC DNA]</scope>
    <source>
        <strain evidence="6 7">A7024</strain>
    </source>
</reference>
<dbReference type="PANTHER" id="PTHR10819:SF3">
    <property type="entry name" value="PHOSPHOTRIESTERASE-RELATED PROTEIN"/>
    <property type="match status" value="1"/>
</dbReference>
<feature type="binding site" evidence="4">
    <location>
        <position position="210"/>
    </location>
    <ligand>
        <name>Zn(2+)</name>
        <dbReference type="ChEBI" id="CHEBI:29105"/>
        <label>2</label>
    </ligand>
</feature>
<feature type="binding site" evidence="4">
    <location>
        <position position="24"/>
    </location>
    <ligand>
        <name>Zn(2+)</name>
        <dbReference type="ChEBI" id="CHEBI:29105"/>
        <label>1</label>
    </ligand>
</feature>
<dbReference type="EMBL" id="JAAKZV010000001">
    <property type="protein sequence ID" value="NGN62343.1"/>
    <property type="molecule type" value="Genomic_DNA"/>
</dbReference>
<dbReference type="SUPFAM" id="SSF51556">
    <property type="entry name" value="Metallo-dependent hydrolases"/>
    <property type="match status" value="1"/>
</dbReference>
<proteinExistence type="inferred from homology"/>
<feature type="binding site" description="via carbamate group" evidence="4">
    <location>
        <position position="149"/>
    </location>
    <ligand>
        <name>Zn(2+)</name>
        <dbReference type="ChEBI" id="CHEBI:29105"/>
        <label>1</label>
    </ligand>
</feature>
<feature type="binding site" evidence="4">
    <location>
        <position position="26"/>
    </location>
    <ligand>
        <name>Zn(2+)</name>
        <dbReference type="ChEBI" id="CHEBI:29105"/>
        <label>1</label>
    </ligand>
</feature>
<keyword evidence="7" id="KW-1185">Reference proteome</keyword>
<name>A0A6G4TRD2_9ACTN</name>
<keyword evidence="1 4" id="KW-0479">Metal-binding</keyword>
<keyword evidence="2" id="KW-0378">Hydrolase</keyword>
<feature type="binding site" evidence="4">
    <location>
        <position position="182"/>
    </location>
    <ligand>
        <name>Zn(2+)</name>
        <dbReference type="ChEBI" id="CHEBI:29105"/>
        <label>2</label>
    </ligand>
</feature>
<feature type="binding site" description="via carbamate group" evidence="4">
    <location>
        <position position="149"/>
    </location>
    <ligand>
        <name>Zn(2+)</name>
        <dbReference type="ChEBI" id="CHEBI:29105"/>
        <label>2</label>
    </ligand>
</feature>
<evidence type="ECO:0000256" key="3">
    <source>
        <dbReference type="PIRSR" id="PIRSR601559-50"/>
    </source>
</evidence>
<dbReference type="PIRSF" id="PIRSF016839">
    <property type="entry name" value="PhP"/>
    <property type="match status" value="1"/>
</dbReference>
<dbReference type="GO" id="GO:0008270">
    <property type="term" value="F:zinc ion binding"/>
    <property type="evidence" value="ECO:0007669"/>
    <property type="project" value="InterPro"/>
</dbReference>
<dbReference type="GO" id="GO:0016787">
    <property type="term" value="F:hydrolase activity"/>
    <property type="evidence" value="ECO:0007669"/>
    <property type="project" value="UniProtKB-KW"/>
</dbReference>
<evidence type="ECO:0000256" key="5">
    <source>
        <dbReference type="PROSITE-ProRule" id="PRU00679"/>
    </source>
</evidence>
<dbReference type="PROSITE" id="PS51347">
    <property type="entry name" value="PHOSPHOTRIESTERASE_2"/>
    <property type="match status" value="1"/>
</dbReference>
<dbReference type="PANTHER" id="PTHR10819">
    <property type="entry name" value="PHOSPHOTRIESTERASE-RELATED"/>
    <property type="match status" value="1"/>
</dbReference>
<sequence length="320" mass="34158">MTVQAVRTVLGDIDGADLGVVFAHEHLLMTGGWPVRQEPDFRLDSVDSAVAEVGPARELGLGTVVEMTPLGFGRSPDGLRAIAERTGVHIVATTGFHKSGYYDDLHWLHHYPVDTVADLLTAEIEAGMDVHGLAGPVIHRSPARAGIIKIAAEYHRFGPGIRRLVPAIAQAHRRTGAPVATHCDKGTMAYELLDALAAEGVPEDAVILGHIDHDPDPDKLAALAERGAYLAFDMPGRAKYGPDSEIVDLIAHLTDRGLADRLLLGSDLARRSYWTTLGGGPGLPYLLRTFVPRLRAAGLGSTADAALTGNPRRALALRRG</sequence>
<feature type="modified residue" description="N6-carboxylysine" evidence="3 5">
    <location>
        <position position="149"/>
    </location>
</feature>
<evidence type="ECO:0000256" key="1">
    <source>
        <dbReference type="ARBA" id="ARBA00022723"/>
    </source>
</evidence>
<gene>
    <name evidence="6" type="ORF">G5C51_00250</name>
</gene>
<comment type="caution">
    <text evidence="6">The sequence shown here is derived from an EMBL/GenBank/DDBJ whole genome shotgun (WGS) entry which is preliminary data.</text>
</comment>
<dbReference type="InterPro" id="IPR001559">
    <property type="entry name" value="Phosphotriesterase"/>
</dbReference>
<comment type="similarity">
    <text evidence="5">Belongs to the metallo-dependent hydrolases superfamily. Phosphotriesterase family.</text>
</comment>
<evidence type="ECO:0000313" key="7">
    <source>
        <dbReference type="Proteomes" id="UP000481583"/>
    </source>
</evidence>
<dbReference type="AlphaFoldDB" id="A0A6G4TRD2"/>
<accession>A0A6G4TRD2</accession>